<sequence>MTYPNIKPIGGEAEYEATHFEAITQTGRSSLRLIIESAKLQGKHIALPDYLCKIIVDIFKEYQSIIHFYPITQDLSPDFSALTEQFDVLYIINYFGMDFGKRLTLPLKDGHTVIIDDVFYPIPRMIETATACYAFNSLRKISKLADGSLIMANRPLQLELITSATDSQFSAQKYSAKALKHQFIHQHIKPQIHLSELQYLAEFKQAEQLLDSQKSIVAASMQSQIMAMRFYRQLQDNAQTRQQNYLCLKHLLTKKLVPIDTDFYSFAVFKHTQKNELKQFLASQSIYLPTHWPVLENDSLKAINAISVNWLSIPLDTRYTVQDMERLSKVILDFDQRSPCF</sequence>
<proteinExistence type="predicted"/>
<dbReference type="KEGG" id="sbn:Sbal195_3123"/>
<dbReference type="SUPFAM" id="SSF53383">
    <property type="entry name" value="PLP-dependent transferases"/>
    <property type="match status" value="1"/>
</dbReference>
<reference evidence="1 2" key="1">
    <citation type="submission" date="2007-11" db="EMBL/GenBank/DDBJ databases">
        <title>Complete sequence of chromosome of Shewanella baltica OS195.</title>
        <authorList>
            <consortium name="US DOE Joint Genome Institute"/>
            <person name="Copeland A."/>
            <person name="Lucas S."/>
            <person name="Lapidus A."/>
            <person name="Barry K."/>
            <person name="Glavina del Rio T."/>
            <person name="Dalin E."/>
            <person name="Tice H."/>
            <person name="Pitluck S."/>
            <person name="Chain P."/>
            <person name="Malfatti S."/>
            <person name="Shin M."/>
            <person name="Vergez L."/>
            <person name="Schmutz J."/>
            <person name="Larimer F."/>
            <person name="Land M."/>
            <person name="Hauser L."/>
            <person name="Kyrpides N."/>
            <person name="Kim E."/>
            <person name="Brettar I."/>
            <person name="Rodrigues J."/>
            <person name="Konstantinidis K."/>
            <person name="Klappenbach J."/>
            <person name="Hofle M."/>
            <person name="Tiedje J."/>
            <person name="Richardson P."/>
        </authorList>
    </citation>
    <scope>NUCLEOTIDE SEQUENCE [LARGE SCALE GENOMIC DNA]</scope>
    <source>
        <strain evidence="1 2">OS195</strain>
    </source>
</reference>
<evidence type="ECO:0000313" key="2">
    <source>
        <dbReference type="Proteomes" id="UP000000770"/>
    </source>
</evidence>
<evidence type="ECO:0008006" key="3">
    <source>
        <dbReference type="Google" id="ProtNLM"/>
    </source>
</evidence>
<evidence type="ECO:0000313" key="1">
    <source>
        <dbReference type="EMBL" id="ABX50285.1"/>
    </source>
</evidence>
<dbReference type="EMBL" id="CP000891">
    <property type="protein sequence ID" value="ABX50285.1"/>
    <property type="molecule type" value="Genomic_DNA"/>
</dbReference>
<dbReference type="InterPro" id="IPR015424">
    <property type="entry name" value="PyrdxlP-dep_Trfase"/>
</dbReference>
<dbReference type="RefSeq" id="WP_006085661.1">
    <property type="nucleotide sequence ID" value="NC_009997.1"/>
</dbReference>
<dbReference type="HOGENOM" id="CLU_059313_1_0_6"/>
<dbReference type="GeneID" id="11774890"/>
<dbReference type="Proteomes" id="UP000000770">
    <property type="component" value="Chromosome"/>
</dbReference>
<gene>
    <name evidence="1" type="ordered locus">Sbal195_3123</name>
</gene>
<protein>
    <recommendedName>
        <fullName evidence="3">DegT/DnrJ/EryC1/StrS aminotransferase</fullName>
    </recommendedName>
</protein>
<organism evidence="1 2">
    <name type="scientific">Shewanella baltica (strain OS195)</name>
    <dbReference type="NCBI Taxonomy" id="399599"/>
    <lineage>
        <taxon>Bacteria</taxon>
        <taxon>Pseudomonadati</taxon>
        <taxon>Pseudomonadota</taxon>
        <taxon>Gammaproteobacteria</taxon>
        <taxon>Alteromonadales</taxon>
        <taxon>Shewanellaceae</taxon>
        <taxon>Shewanella</taxon>
    </lineage>
</organism>
<name>A9KWU8_SHEB9</name>
<accession>A9KWU8</accession>
<dbReference type="AlphaFoldDB" id="A9KWU8"/>